<name>A0A5C2SRG4_9APHY</name>
<dbReference type="Proteomes" id="UP000313359">
    <property type="component" value="Unassembled WGS sequence"/>
</dbReference>
<dbReference type="EMBL" id="ML122252">
    <property type="protein sequence ID" value="RPD65727.1"/>
    <property type="molecule type" value="Genomic_DNA"/>
</dbReference>
<accession>A0A5C2SRG4</accession>
<dbReference type="AlphaFoldDB" id="A0A5C2SRG4"/>
<organism evidence="1 2">
    <name type="scientific">Lentinus tigrinus ALCF2SS1-6</name>
    <dbReference type="NCBI Taxonomy" id="1328759"/>
    <lineage>
        <taxon>Eukaryota</taxon>
        <taxon>Fungi</taxon>
        <taxon>Dikarya</taxon>
        <taxon>Basidiomycota</taxon>
        <taxon>Agaricomycotina</taxon>
        <taxon>Agaricomycetes</taxon>
        <taxon>Polyporales</taxon>
        <taxon>Polyporaceae</taxon>
        <taxon>Lentinus</taxon>
    </lineage>
</organism>
<proteinExistence type="predicted"/>
<protein>
    <submittedName>
        <fullName evidence="1">Uncharacterized protein</fullName>
    </submittedName>
</protein>
<reference evidence="1" key="1">
    <citation type="journal article" date="2018" name="Genome Biol. Evol.">
        <title>Genomics and development of Lentinus tigrinus, a white-rot wood-decaying mushroom with dimorphic fruiting bodies.</title>
        <authorList>
            <person name="Wu B."/>
            <person name="Xu Z."/>
            <person name="Knudson A."/>
            <person name="Carlson A."/>
            <person name="Chen N."/>
            <person name="Kovaka S."/>
            <person name="LaButti K."/>
            <person name="Lipzen A."/>
            <person name="Pennachio C."/>
            <person name="Riley R."/>
            <person name="Schakwitz W."/>
            <person name="Umezawa K."/>
            <person name="Ohm R.A."/>
            <person name="Grigoriev I.V."/>
            <person name="Nagy L.G."/>
            <person name="Gibbons J."/>
            <person name="Hibbett D."/>
        </authorList>
    </citation>
    <scope>NUCLEOTIDE SEQUENCE [LARGE SCALE GENOMIC DNA]</scope>
    <source>
        <strain evidence="1">ALCF2SS1-6</strain>
    </source>
</reference>
<evidence type="ECO:0000313" key="2">
    <source>
        <dbReference type="Proteomes" id="UP000313359"/>
    </source>
</evidence>
<evidence type="ECO:0000313" key="1">
    <source>
        <dbReference type="EMBL" id="RPD65727.1"/>
    </source>
</evidence>
<sequence>MGVAFYCSERSHTGGSGWARGPSRELLVRTSRAGTPQRRALHCMCISGEQGERKRHQVRARTRSCNHPSLCSSSGVESWWGMQAIGARTLVYAWFTRRRHSFSVADIASTQRCVAEVVPQKRRMHARASMPSSWLRTTSKLPLPLGLASSCVISPHSEPRRAMAPDSRRPTCSRVPMHKVFKRTTGDSERLFTCNFRRSSASNNEGRRNSLGAAKGRVVSNAHRIPRCELVLEGIEAVETFEASKRRRGARCGP</sequence>
<gene>
    <name evidence="1" type="ORF">L227DRAFT_219799</name>
</gene>
<keyword evidence="2" id="KW-1185">Reference proteome</keyword>